<comment type="pathway">
    <text evidence="1">Cell wall biogenesis; peptidoglycan biosynthesis.</text>
</comment>
<dbReference type="InterPro" id="IPR016169">
    <property type="entry name" value="FAD-bd_PCMH_sub2"/>
</dbReference>
<dbReference type="EMBL" id="ANOG01000571">
    <property type="protein sequence ID" value="EMI19112.1"/>
    <property type="molecule type" value="Genomic_DNA"/>
</dbReference>
<comment type="caution">
    <text evidence="1">Lacks conserved residue(s) required for the propagation of feature annotation.</text>
</comment>
<comment type="subcellular location">
    <subcellularLocation>
        <location evidence="1">Cytoplasm</location>
    </subcellularLocation>
</comment>
<organism evidence="3 4">
    <name type="scientific">Rhodopirellula maiorica SM1</name>
    <dbReference type="NCBI Taxonomy" id="1265738"/>
    <lineage>
        <taxon>Bacteria</taxon>
        <taxon>Pseudomonadati</taxon>
        <taxon>Planctomycetota</taxon>
        <taxon>Planctomycetia</taxon>
        <taxon>Pirellulales</taxon>
        <taxon>Pirellulaceae</taxon>
        <taxon>Novipirellula</taxon>
    </lineage>
</organism>
<comment type="catalytic activity">
    <reaction evidence="1">
        <text>UDP-N-acetyl-alpha-D-muramate + NADP(+) = UDP-N-acetyl-3-O-(1-carboxyvinyl)-alpha-D-glucosamine + NADPH + H(+)</text>
        <dbReference type="Rhea" id="RHEA:12248"/>
        <dbReference type="ChEBI" id="CHEBI:15378"/>
        <dbReference type="ChEBI" id="CHEBI:57783"/>
        <dbReference type="ChEBI" id="CHEBI:58349"/>
        <dbReference type="ChEBI" id="CHEBI:68483"/>
        <dbReference type="ChEBI" id="CHEBI:70757"/>
        <dbReference type="EC" id="1.3.1.98"/>
    </reaction>
</comment>
<dbReference type="PATRIC" id="fig|1265738.3.peg.3964"/>
<evidence type="ECO:0000259" key="2">
    <source>
        <dbReference type="PROSITE" id="PS51387"/>
    </source>
</evidence>
<keyword evidence="4" id="KW-1185">Reference proteome</keyword>
<keyword evidence="1" id="KW-0560">Oxidoreductase</keyword>
<dbReference type="InterPro" id="IPR036635">
    <property type="entry name" value="MurB_C_sf"/>
</dbReference>
<keyword evidence="1" id="KW-0961">Cell wall biogenesis/degradation</keyword>
<dbReference type="EC" id="1.3.1.98" evidence="1"/>
<keyword evidence="1" id="KW-0274">FAD</keyword>
<keyword evidence="1" id="KW-0132">Cell division</keyword>
<keyword evidence="1" id="KW-0131">Cell cycle</keyword>
<name>M5RUP1_9BACT</name>
<dbReference type="Gene3D" id="3.30.465.10">
    <property type="match status" value="1"/>
</dbReference>
<dbReference type="InterPro" id="IPR016166">
    <property type="entry name" value="FAD-bd_PCMH"/>
</dbReference>
<keyword evidence="1" id="KW-0963">Cytoplasm</keyword>
<comment type="similarity">
    <text evidence="1">Belongs to the MurB family.</text>
</comment>
<keyword evidence="1" id="KW-0573">Peptidoglycan synthesis</keyword>
<dbReference type="SUPFAM" id="SSF56194">
    <property type="entry name" value="Uridine diphospho-N-Acetylenolpyruvylglucosamine reductase, MurB, C-terminal domain"/>
    <property type="match status" value="1"/>
</dbReference>
<dbReference type="PANTHER" id="PTHR21071">
    <property type="entry name" value="UDP-N-ACETYLENOLPYRUVOYLGLUCOSAMINE REDUCTASE"/>
    <property type="match status" value="1"/>
</dbReference>
<evidence type="ECO:0000313" key="4">
    <source>
        <dbReference type="Proteomes" id="UP000011991"/>
    </source>
</evidence>
<feature type="domain" description="FAD-binding PCMH-type" evidence="2">
    <location>
        <begin position="1"/>
        <end position="138"/>
    </location>
</feature>
<dbReference type="AlphaFoldDB" id="M5RUP1"/>
<dbReference type="GO" id="GO:0071555">
    <property type="term" value="P:cell wall organization"/>
    <property type="evidence" value="ECO:0007669"/>
    <property type="project" value="UniProtKB-KW"/>
</dbReference>
<dbReference type="InterPro" id="IPR036318">
    <property type="entry name" value="FAD-bd_PCMH-like_sf"/>
</dbReference>
<feature type="active site" evidence="1">
    <location>
        <position position="116"/>
    </location>
</feature>
<reference evidence="3 4" key="1">
    <citation type="journal article" date="2013" name="Mar. Genomics">
        <title>Expression of sulfatases in Rhodopirellula baltica and the diversity of sulfatases in the genus Rhodopirellula.</title>
        <authorList>
            <person name="Wegner C.E."/>
            <person name="Richter-Heitmann T."/>
            <person name="Klindworth A."/>
            <person name="Klockow C."/>
            <person name="Richter M."/>
            <person name="Achstetter T."/>
            <person name="Glockner F.O."/>
            <person name="Harder J."/>
        </authorList>
    </citation>
    <scope>NUCLEOTIDE SEQUENCE [LARGE SCALE GENOMIC DNA]</scope>
    <source>
        <strain evidence="3 4">SM1</strain>
    </source>
</reference>
<dbReference type="InterPro" id="IPR003170">
    <property type="entry name" value="MurB"/>
</dbReference>
<dbReference type="Proteomes" id="UP000011991">
    <property type="component" value="Unassembled WGS sequence"/>
</dbReference>
<keyword evidence="1" id="KW-0133">Cell shape</keyword>
<dbReference type="SUPFAM" id="SSF56176">
    <property type="entry name" value="FAD-binding/transporter-associated domain-like"/>
    <property type="match status" value="1"/>
</dbReference>
<dbReference type="GO" id="GO:0008360">
    <property type="term" value="P:regulation of cell shape"/>
    <property type="evidence" value="ECO:0007669"/>
    <property type="project" value="UniProtKB-KW"/>
</dbReference>
<dbReference type="GO" id="GO:0008762">
    <property type="term" value="F:UDP-N-acetylmuramate dehydrogenase activity"/>
    <property type="evidence" value="ECO:0007669"/>
    <property type="project" value="UniProtKB-UniRule"/>
</dbReference>
<dbReference type="PROSITE" id="PS51387">
    <property type="entry name" value="FAD_PCMH"/>
    <property type="match status" value="1"/>
</dbReference>
<evidence type="ECO:0000256" key="1">
    <source>
        <dbReference type="HAMAP-Rule" id="MF_00037"/>
    </source>
</evidence>
<dbReference type="GO" id="GO:0005829">
    <property type="term" value="C:cytosol"/>
    <property type="evidence" value="ECO:0007669"/>
    <property type="project" value="TreeGrafter"/>
</dbReference>
<comment type="function">
    <text evidence="1">Cell wall formation.</text>
</comment>
<dbReference type="GO" id="GO:0009252">
    <property type="term" value="P:peptidoglycan biosynthetic process"/>
    <property type="evidence" value="ECO:0007669"/>
    <property type="project" value="UniProtKB-UniRule"/>
</dbReference>
<dbReference type="UniPathway" id="UPA00219"/>
<sequence>MLGNGSNLLVSDHPIDIPVVCTKSCRGFQVIGDRCYVETGCLMPRIVNTLGRANLGGLEYFASIPGTLGGAIYMNAGRGEQFNLSISQAVVYVDVFDMLKKAELRLSAEQCVFGYRKSIFHEHPEWVVLGAMLQFTPSPHAIVRQRIQQRLSVSQRYQDLRFPNAGTTFCRVDEPHGMRRFMGIQIGGAAYSSVTPNWVINLGGASFDDVTKLLEISPQNAQLEWSVWT</sequence>
<proteinExistence type="inferred from homology"/>
<comment type="caution">
    <text evidence="3">The sequence shown here is derived from an EMBL/GenBank/DDBJ whole genome shotgun (WGS) entry which is preliminary data.</text>
</comment>
<dbReference type="GO" id="GO:0051301">
    <property type="term" value="P:cell division"/>
    <property type="evidence" value="ECO:0007669"/>
    <property type="project" value="UniProtKB-KW"/>
</dbReference>
<keyword evidence="1" id="KW-0285">Flavoprotein</keyword>
<dbReference type="PANTHER" id="PTHR21071:SF4">
    <property type="entry name" value="UDP-N-ACETYLENOLPYRUVOYLGLUCOSAMINE REDUCTASE"/>
    <property type="match status" value="1"/>
</dbReference>
<accession>M5RUP1</accession>
<dbReference type="GO" id="GO:0071949">
    <property type="term" value="F:FAD binding"/>
    <property type="evidence" value="ECO:0007669"/>
    <property type="project" value="InterPro"/>
</dbReference>
<gene>
    <name evidence="1" type="primary">murB</name>
    <name evidence="3" type="ORF">RMSM_03962</name>
</gene>
<protein>
    <recommendedName>
        <fullName evidence="1">UDP-N-acetylenolpyruvoylglucosamine reductase</fullName>
        <ecNumber evidence="1">1.3.1.98</ecNumber>
    </recommendedName>
    <alternativeName>
        <fullName evidence="1">UDP-N-acetylmuramate dehydrogenase</fullName>
    </alternativeName>
</protein>
<comment type="cofactor">
    <cofactor evidence="1">
        <name>FAD</name>
        <dbReference type="ChEBI" id="CHEBI:57692"/>
    </cofactor>
</comment>
<evidence type="ECO:0000313" key="3">
    <source>
        <dbReference type="EMBL" id="EMI19112.1"/>
    </source>
</evidence>
<keyword evidence="1" id="KW-0521">NADP</keyword>
<dbReference type="HAMAP" id="MF_00037">
    <property type="entry name" value="MurB"/>
    <property type="match status" value="1"/>
</dbReference>